<proteinExistence type="predicted"/>
<dbReference type="AlphaFoldDB" id="A0AAI9YAW5"/>
<feature type="compositionally biased region" description="Basic residues" evidence="1">
    <location>
        <begin position="1"/>
        <end position="18"/>
    </location>
</feature>
<protein>
    <submittedName>
        <fullName evidence="2">Uncharacterized protein</fullName>
    </submittedName>
</protein>
<accession>A0AAI9YAW5</accession>
<name>A0AAI9YAW5_9PEZI</name>
<reference evidence="2" key="1">
    <citation type="submission" date="2016-11" db="EMBL/GenBank/DDBJ databases">
        <title>The genome sequence of Colletotrichum cuscutae.</title>
        <authorList>
            <person name="Baroncelli R."/>
        </authorList>
    </citation>
    <scope>NUCLEOTIDE SEQUENCE</scope>
    <source>
        <strain evidence="2">IMI 304802</strain>
    </source>
</reference>
<sequence length="95" mass="10496">MPAYPHSRRRRRLPHRFTARPMFPSLGHSQQASAHPGVQEESSVIKPSSRGLVFPVSGTLQPIVPVCLGPFSYWAVDQARLPLGAPLRRVVCGRS</sequence>
<keyword evidence="3" id="KW-1185">Reference proteome</keyword>
<organism evidence="2 3">
    <name type="scientific">Colletotrichum cuscutae</name>
    <dbReference type="NCBI Taxonomy" id="1209917"/>
    <lineage>
        <taxon>Eukaryota</taxon>
        <taxon>Fungi</taxon>
        <taxon>Dikarya</taxon>
        <taxon>Ascomycota</taxon>
        <taxon>Pezizomycotina</taxon>
        <taxon>Sordariomycetes</taxon>
        <taxon>Hypocreomycetidae</taxon>
        <taxon>Glomerellales</taxon>
        <taxon>Glomerellaceae</taxon>
        <taxon>Colletotrichum</taxon>
        <taxon>Colletotrichum acutatum species complex</taxon>
    </lineage>
</organism>
<feature type="region of interest" description="Disordered" evidence="1">
    <location>
        <begin position="1"/>
        <end position="42"/>
    </location>
</feature>
<evidence type="ECO:0000313" key="3">
    <source>
        <dbReference type="Proteomes" id="UP001239213"/>
    </source>
</evidence>
<evidence type="ECO:0000256" key="1">
    <source>
        <dbReference type="SAM" id="MobiDB-lite"/>
    </source>
</evidence>
<gene>
    <name evidence="2" type="ORF">CCUS01_02965</name>
</gene>
<evidence type="ECO:0000313" key="2">
    <source>
        <dbReference type="EMBL" id="KAK1493664.1"/>
    </source>
</evidence>
<dbReference type="Proteomes" id="UP001239213">
    <property type="component" value="Unassembled WGS sequence"/>
</dbReference>
<dbReference type="EMBL" id="MPDP01000024">
    <property type="protein sequence ID" value="KAK1493664.1"/>
    <property type="molecule type" value="Genomic_DNA"/>
</dbReference>
<comment type="caution">
    <text evidence="2">The sequence shown here is derived from an EMBL/GenBank/DDBJ whole genome shotgun (WGS) entry which is preliminary data.</text>
</comment>